<dbReference type="EMBL" id="JBBUKT010000002">
    <property type="protein sequence ID" value="MEK7950156.1"/>
    <property type="molecule type" value="Genomic_DNA"/>
</dbReference>
<organism evidence="6 7">
    <name type="scientific">Luteolibacter soli</name>
    <dbReference type="NCBI Taxonomy" id="3135280"/>
    <lineage>
        <taxon>Bacteria</taxon>
        <taxon>Pseudomonadati</taxon>
        <taxon>Verrucomicrobiota</taxon>
        <taxon>Verrucomicrobiia</taxon>
        <taxon>Verrucomicrobiales</taxon>
        <taxon>Verrucomicrobiaceae</taxon>
        <taxon>Luteolibacter</taxon>
    </lineage>
</organism>
<accession>A0ABU9AR08</accession>
<sequence length="243" mass="26418">MKLEVDRVTKRYGATTALDGLSLSLTSARVLVLIGPSGGGKSTLLRLLGGLETADAGTVQVNEHRLVANAAELQNYRRQNGFLFQQFNLFPHLSARRNITLPLEKVHGHPPAKAHELAEQALDRFGLLKHADKLPSQLSGGQQQRVGIARAVAFSPEILFLDEPTSALDPEMTAEVLELIQELAEAGQDIILSTHEMGFARAVADQVAFIAAGKIEECRPPAGLFDSPESAVCQRFLSKVMRY</sequence>
<dbReference type="PROSITE" id="PS50893">
    <property type="entry name" value="ABC_TRANSPORTER_2"/>
    <property type="match status" value="1"/>
</dbReference>
<dbReference type="PANTHER" id="PTHR43166">
    <property type="entry name" value="AMINO ACID IMPORT ATP-BINDING PROTEIN"/>
    <property type="match status" value="1"/>
</dbReference>
<dbReference type="Proteomes" id="UP001371305">
    <property type="component" value="Unassembled WGS sequence"/>
</dbReference>
<dbReference type="InterPro" id="IPR050086">
    <property type="entry name" value="MetN_ABC_transporter-like"/>
</dbReference>
<comment type="similarity">
    <text evidence="1">Belongs to the ABC transporter superfamily.</text>
</comment>
<gene>
    <name evidence="6" type="ORF">WKV53_06605</name>
</gene>
<dbReference type="RefSeq" id="WP_341403571.1">
    <property type="nucleotide sequence ID" value="NZ_JBBUKT010000002.1"/>
</dbReference>
<evidence type="ECO:0000313" key="6">
    <source>
        <dbReference type="EMBL" id="MEK7950156.1"/>
    </source>
</evidence>
<dbReference type="Pfam" id="PF00005">
    <property type="entry name" value="ABC_tran"/>
    <property type="match status" value="1"/>
</dbReference>
<reference evidence="6 7" key="1">
    <citation type="submission" date="2024-04" db="EMBL/GenBank/DDBJ databases">
        <title>Luteolibacter sp. isolated from soil.</title>
        <authorList>
            <person name="An J."/>
        </authorList>
    </citation>
    <scope>NUCLEOTIDE SEQUENCE [LARGE SCALE GENOMIC DNA]</scope>
    <source>
        <strain evidence="6 7">Y139</strain>
    </source>
</reference>
<dbReference type="InterPro" id="IPR017871">
    <property type="entry name" value="ABC_transporter-like_CS"/>
</dbReference>
<dbReference type="InterPro" id="IPR003439">
    <property type="entry name" value="ABC_transporter-like_ATP-bd"/>
</dbReference>
<evidence type="ECO:0000256" key="4">
    <source>
        <dbReference type="ARBA" id="ARBA00022840"/>
    </source>
</evidence>
<evidence type="ECO:0000313" key="7">
    <source>
        <dbReference type="Proteomes" id="UP001371305"/>
    </source>
</evidence>
<dbReference type="InterPro" id="IPR027417">
    <property type="entry name" value="P-loop_NTPase"/>
</dbReference>
<feature type="domain" description="ABC transporter" evidence="5">
    <location>
        <begin position="3"/>
        <end position="237"/>
    </location>
</feature>
<dbReference type="InterPro" id="IPR003593">
    <property type="entry name" value="AAA+_ATPase"/>
</dbReference>
<dbReference type="GO" id="GO:0005524">
    <property type="term" value="F:ATP binding"/>
    <property type="evidence" value="ECO:0007669"/>
    <property type="project" value="UniProtKB-KW"/>
</dbReference>
<evidence type="ECO:0000256" key="1">
    <source>
        <dbReference type="ARBA" id="ARBA00005417"/>
    </source>
</evidence>
<dbReference type="SUPFAM" id="SSF52540">
    <property type="entry name" value="P-loop containing nucleoside triphosphate hydrolases"/>
    <property type="match status" value="1"/>
</dbReference>
<keyword evidence="3" id="KW-0547">Nucleotide-binding</keyword>
<keyword evidence="2" id="KW-0813">Transport</keyword>
<protein>
    <submittedName>
        <fullName evidence="6">Amino acid ABC transporter ATP-binding protein</fullName>
    </submittedName>
</protein>
<keyword evidence="7" id="KW-1185">Reference proteome</keyword>
<keyword evidence="4 6" id="KW-0067">ATP-binding</keyword>
<evidence type="ECO:0000259" key="5">
    <source>
        <dbReference type="PROSITE" id="PS50893"/>
    </source>
</evidence>
<evidence type="ECO:0000256" key="3">
    <source>
        <dbReference type="ARBA" id="ARBA00022741"/>
    </source>
</evidence>
<dbReference type="SMART" id="SM00382">
    <property type="entry name" value="AAA"/>
    <property type="match status" value="1"/>
</dbReference>
<name>A0ABU9AR08_9BACT</name>
<comment type="caution">
    <text evidence="6">The sequence shown here is derived from an EMBL/GenBank/DDBJ whole genome shotgun (WGS) entry which is preliminary data.</text>
</comment>
<proteinExistence type="inferred from homology"/>
<dbReference type="PROSITE" id="PS00211">
    <property type="entry name" value="ABC_TRANSPORTER_1"/>
    <property type="match status" value="1"/>
</dbReference>
<dbReference type="Gene3D" id="3.40.50.300">
    <property type="entry name" value="P-loop containing nucleotide triphosphate hydrolases"/>
    <property type="match status" value="1"/>
</dbReference>
<dbReference type="PANTHER" id="PTHR43166:SF4">
    <property type="entry name" value="PHOSPHONATES IMPORT ATP-BINDING PROTEIN PHNC"/>
    <property type="match status" value="1"/>
</dbReference>
<evidence type="ECO:0000256" key="2">
    <source>
        <dbReference type="ARBA" id="ARBA00022448"/>
    </source>
</evidence>